<evidence type="ECO:0000313" key="6">
    <source>
        <dbReference type="Proteomes" id="UP001160142"/>
    </source>
</evidence>
<proteinExistence type="predicted"/>
<dbReference type="GO" id="GO:0005524">
    <property type="term" value="F:ATP binding"/>
    <property type="evidence" value="ECO:0007669"/>
    <property type="project" value="UniProtKB-KW"/>
</dbReference>
<dbReference type="Gene3D" id="3.40.50.300">
    <property type="entry name" value="P-loop containing nucleotide triphosphate hydrolases"/>
    <property type="match status" value="1"/>
</dbReference>
<comment type="caution">
    <text evidence="5">The sequence shown here is derived from an EMBL/GenBank/DDBJ whole genome shotgun (WGS) entry which is preliminary data.</text>
</comment>
<evidence type="ECO:0000256" key="3">
    <source>
        <dbReference type="ARBA" id="ARBA00022840"/>
    </source>
</evidence>
<evidence type="ECO:0000259" key="4">
    <source>
        <dbReference type="PROSITE" id="PS50893"/>
    </source>
</evidence>
<dbReference type="Pfam" id="PF00005">
    <property type="entry name" value="ABC_tran"/>
    <property type="match status" value="1"/>
</dbReference>
<dbReference type="SMART" id="SM00382">
    <property type="entry name" value="AAA"/>
    <property type="match status" value="1"/>
</dbReference>
<dbReference type="PROSITE" id="PS50893">
    <property type="entry name" value="ABC_TRANSPORTER_2"/>
    <property type="match status" value="1"/>
</dbReference>
<keyword evidence="6" id="KW-1185">Reference proteome</keyword>
<evidence type="ECO:0000256" key="2">
    <source>
        <dbReference type="ARBA" id="ARBA00022741"/>
    </source>
</evidence>
<dbReference type="InterPro" id="IPR003439">
    <property type="entry name" value="ABC_transporter-like_ATP-bd"/>
</dbReference>
<dbReference type="Pfam" id="PF12399">
    <property type="entry name" value="BCA_ABC_TP_C"/>
    <property type="match status" value="1"/>
</dbReference>
<evidence type="ECO:0000256" key="1">
    <source>
        <dbReference type="ARBA" id="ARBA00022448"/>
    </source>
</evidence>
<dbReference type="InterPro" id="IPR032823">
    <property type="entry name" value="BCA_ABC_TP_C"/>
</dbReference>
<organism evidence="5 6">
    <name type="scientific">Antiquaquibacter oligotrophicus</name>
    <dbReference type="NCBI Taxonomy" id="2880260"/>
    <lineage>
        <taxon>Bacteria</taxon>
        <taxon>Bacillati</taxon>
        <taxon>Actinomycetota</taxon>
        <taxon>Actinomycetes</taxon>
        <taxon>Micrococcales</taxon>
        <taxon>Microbacteriaceae</taxon>
        <taxon>Antiquaquibacter</taxon>
    </lineage>
</organism>
<dbReference type="InterPro" id="IPR051120">
    <property type="entry name" value="ABC_AA/LPS_Transport"/>
</dbReference>
<reference evidence="5 6" key="1">
    <citation type="submission" date="2023-04" db="EMBL/GenBank/DDBJ databases">
        <title>Genome Encyclopedia of Bacteria and Archaea VI: Functional Genomics of Type Strains.</title>
        <authorList>
            <person name="Whitman W."/>
        </authorList>
    </citation>
    <scope>NUCLEOTIDE SEQUENCE [LARGE SCALE GENOMIC DNA]</scope>
    <source>
        <strain evidence="5 6">SG_E_30_P1</strain>
    </source>
</reference>
<sequence length="253" mass="27177">MMTATPTFDTLVDNPVLAARGVTVDFDGVRALDGVSFSVSAHEILGLIGPNGAGKTTFMNVLSGFQRPTTGAVHVADRDVTSWSPERIARVGIGRTFQAVRPFPTLTVEQNIELGALGTGARRKVARERTDEILDALSLGHRRDAAAGALPHGEERRLGIARALASAPSVLLLDEPAAGTNESESDELVESLRAIKARFECALVIIEHDMRLIMGICQRIQVLDFGRTIAVGTPEEIRRDPAVLEAYLGMEAQ</sequence>
<accession>A0ABT6KR45</accession>
<dbReference type="EMBL" id="JARXVQ010000001">
    <property type="protein sequence ID" value="MDH6182459.1"/>
    <property type="molecule type" value="Genomic_DNA"/>
</dbReference>
<name>A0ABT6KR45_9MICO</name>
<feature type="domain" description="ABC transporter" evidence="4">
    <location>
        <begin position="17"/>
        <end position="250"/>
    </location>
</feature>
<dbReference type="InterPro" id="IPR027417">
    <property type="entry name" value="P-loop_NTPase"/>
</dbReference>
<gene>
    <name evidence="5" type="ORF">M2152_002641</name>
</gene>
<dbReference type="InterPro" id="IPR003593">
    <property type="entry name" value="AAA+_ATPase"/>
</dbReference>
<dbReference type="RefSeq" id="WP_322134736.1">
    <property type="nucleotide sequence ID" value="NZ_CP085036.1"/>
</dbReference>
<protein>
    <submittedName>
        <fullName evidence="5">Branched-chain amino acid transport system ATP-binding protein</fullName>
    </submittedName>
</protein>
<keyword evidence="1" id="KW-0813">Transport</keyword>
<keyword evidence="2" id="KW-0547">Nucleotide-binding</keyword>
<dbReference type="PANTHER" id="PTHR45772">
    <property type="entry name" value="CONSERVED COMPONENT OF ABC TRANSPORTER FOR NATURAL AMINO ACIDS-RELATED"/>
    <property type="match status" value="1"/>
</dbReference>
<dbReference type="SUPFAM" id="SSF52540">
    <property type="entry name" value="P-loop containing nucleoside triphosphate hydrolases"/>
    <property type="match status" value="1"/>
</dbReference>
<evidence type="ECO:0000313" key="5">
    <source>
        <dbReference type="EMBL" id="MDH6182459.1"/>
    </source>
</evidence>
<dbReference type="CDD" id="cd03219">
    <property type="entry name" value="ABC_Mj1267_LivG_branched"/>
    <property type="match status" value="1"/>
</dbReference>
<keyword evidence="3 5" id="KW-0067">ATP-binding</keyword>
<dbReference type="Proteomes" id="UP001160142">
    <property type="component" value="Unassembled WGS sequence"/>
</dbReference>